<organism evidence="1 2">
    <name type="scientific">Nocardioides currus</name>
    <dbReference type="NCBI Taxonomy" id="2133958"/>
    <lineage>
        <taxon>Bacteria</taxon>
        <taxon>Bacillati</taxon>
        <taxon>Actinomycetota</taxon>
        <taxon>Actinomycetes</taxon>
        <taxon>Propionibacteriales</taxon>
        <taxon>Nocardioidaceae</taxon>
        <taxon>Nocardioides</taxon>
    </lineage>
</organism>
<accession>A0A2R7YSY2</accession>
<evidence type="ECO:0000313" key="2">
    <source>
        <dbReference type="Proteomes" id="UP000244867"/>
    </source>
</evidence>
<evidence type="ECO:0000313" key="1">
    <source>
        <dbReference type="EMBL" id="PUA78939.1"/>
    </source>
</evidence>
<protein>
    <submittedName>
        <fullName evidence="1">Uncharacterized protein</fullName>
    </submittedName>
</protein>
<proteinExistence type="predicted"/>
<reference evidence="1 2" key="1">
    <citation type="submission" date="2018-03" db="EMBL/GenBank/DDBJ databases">
        <authorList>
            <person name="Keele B.F."/>
        </authorList>
    </citation>
    <scope>NUCLEOTIDE SEQUENCE [LARGE SCALE GENOMIC DNA]</scope>
    <source>
        <strain evidence="1 2">IB-3</strain>
    </source>
</reference>
<dbReference type="AlphaFoldDB" id="A0A2R7YSY2"/>
<dbReference type="RefSeq" id="WP_108347037.1">
    <property type="nucleotide sequence ID" value="NZ_PYXZ01000015.1"/>
</dbReference>
<keyword evidence="2" id="KW-1185">Reference proteome</keyword>
<dbReference type="Proteomes" id="UP000244867">
    <property type="component" value="Unassembled WGS sequence"/>
</dbReference>
<comment type="caution">
    <text evidence="1">The sequence shown here is derived from an EMBL/GenBank/DDBJ whole genome shotgun (WGS) entry which is preliminary data.</text>
</comment>
<sequence length="92" mass="10637">MSSFDHVWDRIRRNAGQTFSTATGLPFTYRVPGDFLRIERDGREINRSLSRTNFEKAAVDMPADRPSDIKGRQGSAYTWAILMDKRIRQSGW</sequence>
<dbReference type="OrthoDB" id="9795921at2"/>
<gene>
    <name evidence="1" type="ORF">C7S10_21800</name>
</gene>
<dbReference type="EMBL" id="PYXZ01000015">
    <property type="protein sequence ID" value="PUA78939.1"/>
    <property type="molecule type" value="Genomic_DNA"/>
</dbReference>
<name>A0A2R7YSY2_9ACTN</name>